<feature type="region of interest" description="Disordered" evidence="1">
    <location>
        <begin position="57"/>
        <end position="81"/>
    </location>
</feature>
<dbReference type="EMBL" id="SNSC02000013">
    <property type="protein sequence ID" value="TID18890.1"/>
    <property type="molecule type" value="Genomic_DNA"/>
</dbReference>
<accession>A0A4Z1P482</accession>
<dbReference type="AlphaFoldDB" id="A0A4Z1P482"/>
<reference evidence="2 3" key="1">
    <citation type="submission" date="2019-04" db="EMBL/GenBank/DDBJ databases">
        <title>High contiguity whole genome sequence and gene annotation resource for two Venturia nashicola isolates.</title>
        <authorList>
            <person name="Prokchorchik M."/>
            <person name="Won K."/>
            <person name="Lee Y."/>
            <person name="Choi E.D."/>
            <person name="Segonzac C."/>
            <person name="Sohn K.H."/>
        </authorList>
    </citation>
    <scope>NUCLEOTIDE SEQUENCE [LARGE SCALE GENOMIC DNA]</scope>
    <source>
        <strain evidence="2 3">PRI2</strain>
    </source>
</reference>
<keyword evidence="3" id="KW-1185">Reference proteome</keyword>
<dbReference type="Proteomes" id="UP000298493">
    <property type="component" value="Unassembled WGS sequence"/>
</dbReference>
<comment type="caution">
    <text evidence="2">The sequence shown here is derived from an EMBL/GenBank/DDBJ whole genome shotgun (WGS) entry which is preliminary data.</text>
</comment>
<proteinExistence type="predicted"/>
<gene>
    <name evidence="2" type="ORF">E6O75_ATG06011</name>
</gene>
<evidence type="ECO:0000256" key="1">
    <source>
        <dbReference type="SAM" id="MobiDB-lite"/>
    </source>
</evidence>
<evidence type="ECO:0000313" key="2">
    <source>
        <dbReference type="EMBL" id="TID18890.1"/>
    </source>
</evidence>
<protein>
    <submittedName>
        <fullName evidence="2">Uncharacterized protein</fullName>
    </submittedName>
</protein>
<evidence type="ECO:0000313" key="3">
    <source>
        <dbReference type="Proteomes" id="UP000298493"/>
    </source>
</evidence>
<organism evidence="2 3">
    <name type="scientific">Venturia nashicola</name>
    <dbReference type="NCBI Taxonomy" id="86259"/>
    <lineage>
        <taxon>Eukaryota</taxon>
        <taxon>Fungi</taxon>
        <taxon>Dikarya</taxon>
        <taxon>Ascomycota</taxon>
        <taxon>Pezizomycotina</taxon>
        <taxon>Dothideomycetes</taxon>
        <taxon>Pleosporomycetidae</taxon>
        <taxon>Venturiales</taxon>
        <taxon>Venturiaceae</taxon>
        <taxon>Venturia</taxon>
    </lineage>
</organism>
<name>A0A4Z1P482_9PEZI</name>
<feature type="compositionally biased region" description="Low complexity" evidence="1">
    <location>
        <begin position="57"/>
        <end position="71"/>
    </location>
</feature>
<sequence>MPSVSLLPCIDCSQSQAVPWHGMAAQLQRVFGATICVAGRVLEHPWLRTPECGQFPAVPAQQRQPSSASPAPALPGDFGRL</sequence>